<name>X1U4U9_9ZZZZ</name>
<proteinExistence type="predicted"/>
<dbReference type="EMBL" id="BARW01035009">
    <property type="protein sequence ID" value="GAJ12499.1"/>
    <property type="molecule type" value="Genomic_DNA"/>
</dbReference>
<sequence length="66" mass="7348">MIEVDKDTIAAFASLFRGRTDSHGAVEMCVYEPVTLGHYEKHLKGEVNLGIYFVLDDSTCHFAAID</sequence>
<evidence type="ECO:0000259" key="1">
    <source>
        <dbReference type="Pfam" id="PF22548"/>
    </source>
</evidence>
<feature type="non-terminal residue" evidence="2">
    <location>
        <position position="66"/>
    </location>
</feature>
<dbReference type="Pfam" id="PF22548">
    <property type="entry name" value="AEP-TOTE"/>
    <property type="match status" value="1"/>
</dbReference>
<organism evidence="2">
    <name type="scientific">marine sediment metagenome</name>
    <dbReference type="NCBI Taxonomy" id="412755"/>
    <lineage>
        <taxon>unclassified sequences</taxon>
        <taxon>metagenomes</taxon>
        <taxon>ecological metagenomes</taxon>
    </lineage>
</organism>
<evidence type="ECO:0000313" key="2">
    <source>
        <dbReference type="EMBL" id="GAJ12499.1"/>
    </source>
</evidence>
<reference evidence="2" key="1">
    <citation type="journal article" date="2014" name="Front. Microbiol.">
        <title>High frequency of phylogenetically diverse reductive dehalogenase-homologous genes in deep subseafloor sedimentary metagenomes.</title>
        <authorList>
            <person name="Kawai M."/>
            <person name="Futagami T."/>
            <person name="Toyoda A."/>
            <person name="Takaki Y."/>
            <person name="Nishi S."/>
            <person name="Hori S."/>
            <person name="Arai W."/>
            <person name="Tsubouchi T."/>
            <person name="Morono Y."/>
            <person name="Uchiyama I."/>
            <person name="Ito T."/>
            <person name="Fujiyama A."/>
            <person name="Inagaki F."/>
            <person name="Takami H."/>
        </authorList>
    </citation>
    <scope>NUCLEOTIDE SEQUENCE</scope>
    <source>
        <strain evidence="2">Expedition CK06-06</strain>
    </source>
</reference>
<dbReference type="AlphaFoldDB" id="X1U4U9"/>
<comment type="caution">
    <text evidence="2">The sequence shown here is derived from an EMBL/GenBank/DDBJ whole genome shotgun (WGS) entry which is preliminary data.</text>
</comment>
<accession>X1U4U9</accession>
<protein>
    <recommendedName>
        <fullName evidence="1">TOTE conflict system primase domain-containing protein</fullName>
    </recommendedName>
</protein>
<dbReference type="InterPro" id="IPR054347">
    <property type="entry name" value="TOTE_primase"/>
</dbReference>
<feature type="domain" description="TOTE conflict system primase" evidence="1">
    <location>
        <begin position="30"/>
        <end position="66"/>
    </location>
</feature>
<gene>
    <name evidence="2" type="ORF">S12H4_54712</name>
</gene>